<organism evidence="2 3">
    <name type="scientific">Claviceps africana</name>
    <dbReference type="NCBI Taxonomy" id="83212"/>
    <lineage>
        <taxon>Eukaryota</taxon>
        <taxon>Fungi</taxon>
        <taxon>Dikarya</taxon>
        <taxon>Ascomycota</taxon>
        <taxon>Pezizomycotina</taxon>
        <taxon>Sordariomycetes</taxon>
        <taxon>Hypocreomycetidae</taxon>
        <taxon>Hypocreales</taxon>
        <taxon>Clavicipitaceae</taxon>
        <taxon>Claviceps</taxon>
    </lineage>
</organism>
<dbReference type="Proteomes" id="UP000811619">
    <property type="component" value="Unassembled WGS sequence"/>
</dbReference>
<comment type="caution">
    <text evidence="2">The sequence shown here is derived from an EMBL/GenBank/DDBJ whole genome shotgun (WGS) entry which is preliminary data.</text>
</comment>
<sequence>MSNLALKEKRAFLLPRTGSIAPPRASQLWRACSDAGCEDVRICWGLTKHVKLELELELEIKLQFCVGRRLRSERIQERHDAHMLSLRLTAESRVQTAELAGSDDHLESTSTLERRHQTA</sequence>
<dbReference type="EMBL" id="SRPY01000393">
    <property type="protein sequence ID" value="KAG5925126.1"/>
    <property type="molecule type" value="Genomic_DNA"/>
</dbReference>
<protein>
    <submittedName>
        <fullName evidence="2">Uncharacterized protein</fullName>
    </submittedName>
</protein>
<accession>A0A8K0J7Z2</accession>
<feature type="region of interest" description="Disordered" evidence="1">
    <location>
        <begin position="98"/>
        <end position="119"/>
    </location>
</feature>
<proteinExistence type="predicted"/>
<gene>
    <name evidence="2" type="ORF">E4U42_004465</name>
</gene>
<evidence type="ECO:0000256" key="1">
    <source>
        <dbReference type="SAM" id="MobiDB-lite"/>
    </source>
</evidence>
<reference evidence="2" key="1">
    <citation type="journal article" date="2020" name="bioRxiv">
        <title>Whole genome comparisons of ergot fungi reveals the divergence and evolution of species within the genus Claviceps are the result of varying mechanisms driving genome evolution and host range expansion.</title>
        <authorList>
            <person name="Wyka S.A."/>
            <person name="Mondo S.J."/>
            <person name="Liu M."/>
            <person name="Dettman J."/>
            <person name="Nalam V."/>
            <person name="Broders K.D."/>
        </authorList>
    </citation>
    <scope>NUCLEOTIDE SEQUENCE</scope>
    <source>
        <strain evidence="2">CCC 489</strain>
    </source>
</reference>
<evidence type="ECO:0000313" key="3">
    <source>
        <dbReference type="Proteomes" id="UP000811619"/>
    </source>
</evidence>
<keyword evidence="3" id="KW-1185">Reference proteome</keyword>
<evidence type="ECO:0000313" key="2">
    <source>
        <dbReference type="EMBL" id="KAG5925126.1"/>
    </source>
</evidence>
<feature type="compositionally biased region" description="Basic and acidic residues" evidence="1">
    <location>
        <begin position="102"/>
        <end position="119"/>
    </location>
</feature>
<dbReference type="AlphaFoldDB" id="A0A8K0J7Z2"/>
<name>A0A8K0J7Z2_9HYPO</name>